<evidence type="ECO:0000313" key="5">
    <source>
        <dbReference type="EMBL" id="GAE90500.1"/>
    </source>
</evidence>
<reference evidence="5" key="1">
    <citation type="journal article" date="2014" name="Genome Announc.">
        <title>Draft Genome Sequence of Clostridium straminisolvens Strain JCM 21531T, Isolated from a Cellulose-Degrading Bacterial Community.</title>
        <authorList>
            <person name="Yuki M."/>
            <person name="Oshima K."/>
            <person name="Suda W."/>
            <person name="Sakamoto M."/>
            <person name="Kitamura K."/>
            <person name="Iida T."/>
            <person name="Hattori M."/>
            <person name="Ohkuma M."/>
        </authorList>
    </citation>
    <scope>NUCLEOTIDE SEQUENCE [LARGE SCALE GENOMIC DNA]</scope>
    <source>
        <strain evidence="5">JCM 21531</strain>
    </source>
</reference>
<dbReference type="Pfam" id="PF12833">
    <property type="entry name" value="HTH_18"/>
    <property type="match status" value="1"/>
</dbReference>
<dbReference type="Gene3D" id="1.10.10.60">
    <property type="entry name" value="Homeodomain-like"/>
    <property type="match status" value="2"/>
</dbReference>
<keyword evidence="3" id="KW-0804">Transcription</keyword>
<dbReference type="GO" id="GO:0003700">
    <property type="term" value="F:DNA-binding transcription factor activity"/>
    <property type="evidence" value="ECO:0007669"/>
    <property type="project" value="InterPro"/>
</dbReference>
<dbReference type="InterPro" id="IPR018062">
    <property type="entry name" value="HTH_AraC-typ_CS"/>
</dbReference>
<organism evidence="5 6">
    <name type="scientific">Acetivibrio straminisolvens JCM 21531</name>
    <dbReference type="NCBI Taxonomy" id="1294263"/>
    <lineage>
        <taxon>Bacteria</taxon>
        <taxon>Bacillati</taxon>
        <taxon>Bacillota</taxon>
        <taxon>Clostridia</taxon>
        <taxon>Eubacteriales</taxon>
        <taxon>Oscillospiraceae</taxon>
        <taxon>Acetivibrio</taxon>
    </lineage>
</organism>
<dbReference type="InterPro" id="IPR009057">
    <property type="entry name" value="Homeodomain-like_sf"/>
</dbReference>
<evidence type="ECO:0000256" key="3">
    <source>
        <dbReference type="ARBA" id="ARBA00023163"/>
    </source>
</evidence>
<proteinExistence type="predicted"/>
<dbReference type="InterPro" id="IPR050959">
    <property type="entry name" value="MarA-like"/>
</dbReference>
<dbReference type="PANTHER" id="PTHR47504">
    <property type="entry name" value="RIGHT ORIGIN-BINDING PROTEIN"/>
    <property type="match status" value="1"/>
</dbReference>
<dbReference type="Proteomes" id="UP000019109">
    <property type="component" value="Unassembled WGS sequence"/>
</dbReference>
<dbReference type="RefSeq" id="WP_038291075.1">
    <property type="nucleotide sequence ID" value="NZ_BAVR01000074.1"/>
</dbReference>
<dbReference type="PROSITE" id="PS01124">
    <property type="entry name" value="HTH_ARAC_FAMILY_2"/>
    <property type="match status" value="1"/>
</dbReference>
<keyword evidence="2" id="KW-0238">DNA-binding</keyword>
<dbReference type="InterPro" id="IPR018060">
    <property type="entry name" value="HTH_AraC"/>
</dbReference>
<accession>W4VAR8</accession>
<dbReference type="InterPro" id="IPR011256">
    <property type="entry name" value="Reg_factor_effector_dom_sf"/>
</dbReference>
<dbReference type="GO" id="GO:0043565">
    <property type="term" value="F:sequence-specific DNA binding"/>
    <property type="evidence" value="ECO:0007669"/>
    <property type="project" value="InterPro"/>
</dbReference>
<dbReference type="PANTHER" id="PTHR47504:SF5">
    <property type="entry name" value="RIGHT ORIGIN-BINDING PROTEIN"/>
    <property type="match status" value="1"/>
</dbReference>
<evidence type="ECO:0000256" key="1">
    <source>
        <dbReference type="ARBA" id="ARBA00023015"/>
    </source>
</evidence>
<dbReference type="EMBL" id="BAVR01000074">
    <property type="protein sequence ID" value="GAE90500.1"/>
    <property type="molecule type" value="Genomic_DNA"/>
</dbReference>
<dbReference type="AlphaFoldDB" id="W4VAR8"/>
<dbReference type="SMART" id="SM00342">
    <property type="entry name" value="HTH_ARAC"/>
    <property type="match status" value="1"/>
</dbReference>
<feature type="domain" description="HTH araC/xylS-type" evidence="4">
    <location>
        <begin position="9"/>
        <end position="107"/>
    </location>
</feature>
<evidence type="ECO:0000313" key="6">
    <source>
        <dbReference type="Proteomes" id="UP000019109"/>
    </source>
</evidence>
<dbReference type="Gene3D" id="3.20.80.10">
    <property type="entry name" value="Regulatory factor, effector binding domain"/>
    <property type="match status" value="1"/>
</dbReference>
<dbReference type="PROSITE" id="PS00041">
    <property type="entry name" value="HTH_ARAC_FAMILY_1"/>
    <property type="match status" value="1"/>
</dbReference>
<evidence type="ECO:0000259" key="4">
    <source>
        <dbReference type="PROSITE" id="PS01124"/>
    </source>
</evidence>
<dbReference type="OrthoDB" id="9801721at2"/>
<comment type="caution">
    <text evidence="5">The sequence shown here is derived from an EMBL/GenBank/DDBJ whole genome shotgun (WGS) entry which is preliminary data.</text>
</comment>
<gene>
    <name evidence="5" type="ORF">JCM21531_4117</name>
</gene>
<dbReference type="STRING" id="1294263.JCM21531_4117"/>
<sequence length="292" mass="34132">MREQVLAVQRMQDYIENHLHEEITLADLARVSQFSPWYARRLFIQWTNLTPAEYIRRLRLSKSALRLRDENCRIIDVALDMGFGSVDGYQRAFAREFGCNPKQYAENPVPLYLFKPYSVKSRYLGRRNESMEKVKNVFVQVTERPARKVIIKRGIKASHYFEYCEEVGCDVWSLLTSIKSISGEPVCMWLPERYRKPGTSEYVQGVEVPLDYDGIIPEGFDVIELPAAKYLMFQGEPFAEEDYEQAIEEIWEAEKKYNPSVIGYVWDQDNPRIQLEPVGTRGYIEFLAVKPK</sequence>
<protein>
    <submittedName>
        <fullName evidence="5">Right origin-binding protein</fullName>
    </submittedName>
</protein>
<keyword evidence="6" id="KW-1185">Reference proteome</keyword>
<dbReference type="SUPFAM" id="SSF46689">
    <property type="entry name" value="Homeodomain-like"/>
    <property type="match status" value="2"/>
</dbReference>
<keyword evidence="1" id="KW-0805">Transcription regulation</keyword>
<name>W4VAR8_9FIRM</name>
<evidence type="ECO:0000256" key="2">
    <source>
        <dbReference type="ARBA" id="ARBA00023125"/>
    </source>
</evidence>